<evidence type="ECO:0000256" key="8">
    <source>
        <dbReference type="ARBA" id="ARBA00022833"/>
    </source>
</evidence>
<evidence type="ECO:0000256" key="10">
    <source>
        <dbReference type="PROSITE-ProRule" id="PRU00452"/>
    </source>
</evidence>
<dbReference type="OrthoDB" id="756301at2759"/>
<dbReference type="EMBL" id="SWFT01000010">
    <property type="protein sequence ID" value="KAA8908179.1"/>
    <property type="molecule type" value="Genomic_DNA"/>
</dbReference>
<evidence type="ECO:0000256" key="4">
    <source>
        <dbReference type="ARBA" id="ARBA00022679"/>
    </source>
</evidence>
<name>A0A642UZ67_DIURU</name>
<dbReference type="GO" id="GO:0005634">
    <property type="term" value="C:nucleus"/>
    <property type="evidence" value="ECO:0007669"/>
    <property type="project" value="UniProtKB-SubCell"/>
</dbReference>
<keyword evidence="4" id="KW-0808">Transferase</keyword>
<feature type="domain" description="SP-RING-type" evidence="12">
    <location>
        <begin position="192"/>
        <end position="278"/>
    </location>
</feature>
<organism evidence="13 14">
    <name type="scientific">Diutina rugosa</name>
    <name type="common">Yeast</name>
    <name type="synonym">Candida rugosa</name>
    <dbReference type="NCBI Taxonomy" id="5481"/>
    <lineage>
        <taxon>Eukaryota</taxon>
        <taxon>Fungi</taxon>
        <taxon>Dikarya</taxon>
        <taxon>Ascomycota</taxon>
        <taxon>Saccharomycotina</taxon>
        <taxon>Pichiomycetes</taxon>
        <taxon>Debaryomycetaceae</taxon>
        <taxon>Diutina</taxon>
    </lineage>
</organism>
<dbReference type="InterPro" id="IPR013083">
    <property type="entry name" value="Znf_RING/FYVE/PHD"/>
</dbReference>
<keyword evidence="5" id="KW-0479">Metal-binding</keyword>
<dbReference type="AlphaFoldDB" id="A0A642UZ67"/>
<evidence type="ECO:0000313" key="13">
    <source>
        <dbReference type="EMBL" id="KAA8908179.1"/>
    </source>
</evidence>
<feature type="region of interest" description="Disordered" evidence="11">
    <location>
        <begin position="269"/>
        <end position="293"/>
    </location>
</feature>
<comment type="pathway">
    <text evidence="2">Protein modification; protein sumoylation.</text>
</comment>
<dbReference type="Gene3D" id="3.30.40.10">
    <property type="entry name" value="Zinc/RING finger domain, C3HC4 (zinc finger)"/>
    <property type="match status" value="1"/>
</dbReference>
<dbReference type="CDD" id="cd16651">
    <property type="entry name" value="SPL-RING_NSE2"/>
    <property type="match status" value="1"/>
</dbReference>
<dbReference type="GO" id="GO:0016925">
    <property type="term" value="P:protein sumoylation"/>
    <property type="evidence" value="ECO:0007669"/>
    <property type="project" value="UniProtKB-UniPathway"/>
</dbReference>
<dbReference type="SUPFAM" id="SSF57850">
    <property type="entry name" value="RING/U-box"/>
    <property type="match status" value="1"/>
</dbReference>
<keyword evidence="7" id="KW-0833">Ubl conjugation pathway</keyword>
<keyword evidence="14" id="KW-1185">Reference proteome</keyword>
<dbReference type="GO" id="GO:0008270">
    <property type="term" value="F:zinc ion binding"/>
    <property type="evidence" value="ECO:0007669"/>
    <property type="project" value="UniProtKB-KW"/>
</dbReference>
<dbReference type="GO" id="GO:0061665">
    <property type="term" value="F:SUMO ligase activity"/>
    <property type="evidence" value="ECO:0007669"/>
    <property type="project" value="TreeGrafter"/>
</dbReference>
<keyword evidence="6 10" id="KW-0863">Zinc-finger</keyword>
<dbReference type="GeneID" id="54778929"/>
<dbReference type="GO" id="GO:0030915">
    <property type="term" value="C:Smc5-Smc6 complex"/>
    <property type="evidence" value="ECO:0007669"/>
    <property type="project" value="InterPro"/>
</dbReference>
<dbReference type="UniPathway" id="UPA00886"/>
<gene>
    <name evidence="13" type="ORF">DIURU_000276</name>
</gene>
<dbReference type="InterPro" id="IPR026846">
    <property type="entry name" value="Nse2(Mms21)"/>
</dbReference>
<dbReference type="Proteomes" id="UP000449547">
    <property type="component" value="Unassembled WGS sequence"/>
</dbReference>
<dbReference type="OMA" id="IELICPI"/>
<keyword evidence="8" id="KW-0862">Zinc</keyword>
<evidence type="ECO:0000256" key="6">
    <source>
        <dbReference type="ARBA" id="ARBA00022771"/>
    </source>
</evidence>
<comment type="subcellular location">
    <subcellularLocation>
        <location evidence="1">Nucleus</location>
    </subcellularLocation>
</comment>
<sequence>MSRGATGSPDFTTTDAVIPDAIPSYTPLNRYILREFESTTQVPLRDDGIKDAVRSQLNGGLQDLFAYVECFYENDLKKVDTELTDTYLEMAIQALKAQFDLDMMSNAVAKAREQLKSDINENPELMLETLEYFESVDKQGVFKTVKQRYLEAMATKDTDFVEYLESNPYYEMYRNAAQIIMDPYSVIANEDNDDDVGISGGKISLTDPISMTKLEDPQRSRKCGHTFNSDYIKRNVGSRGIDCPIPGCSYQLTKDDFVPDISMRLRIKVANEKEKQGKRKPVDSVRTRESTPA</sequence>
<dbReference type="PANTHER" id="PTHR21330">
    <property type="entry name" value="E3 SUMO-PROTEIN LIGASE NSE2"/>
    <property type="match status" value="1"/>
</dbReference>
<evidence type="ECO:0000256" key="7">
    <source>
        <dbReference type="ARBA" id="ARBA00022786"/>
    </source>
</evidence>
<proteinExistence type="inferred from homology"/>
<evidence type="ECO:0000256" key="9">
    <source>
        <dbReference type="ARBA" id="ARBA00023242"/>
    </source>
</evidence>
<evidence type="ECO:0000313" key="14">
    <source>
        <dbReference type="Proteomes" id="UP000449547"/>
    </source>
</evidence>
<keyword evidence="9" id="KW-0539">Nucleus</keyword>
<comment type="similarity">
    <text evidence="3">Belongs to the NSE2 family.</text>
</comment>
<dbReference type="Gene3D" id="1.20.120.1010">
    <property type="match status" value="1"/>
</dbReference>
<dbReference type="VEuPathDB" id="FungiDB:DIURU_000276"/>
<evidence type="ECO:0000259" key="12">
    <source>
        <dbReference type="PROSITE" id="PS51044"/>
    </source>
</evidence>
<dbReference type="PROSITE" id="PS51044">
    <property type="entry name" value="ZF_SP_RING"/>
    <property type="match status" value="1"/>
</dbReference>
<dbReference type="InterPro" id="IPR004181">
    <property type="entry name" value="Znf_MIZ"/>
</dbReference>
<reference evidence="13 14" key="1">
    <citation type="submission" date="2019-07" db="EMBL/GenBank/DDBJ databases">
        <title>Genome assembly of two rare yeast pathogens: Diutina rugosa and Trichomonascus ciferrii.</title>
        <authorList>
            <person name="Mixao V."/>
            <person name="Saus E."/>
            <person name="Hansen A."/>
            <person name="Lass-Flor C."/>
            <person name="Gabaldon T."/>
        </authorList>
    </citation>
    <scope>NUCLEOTIDE SEQUENCE [LARGE SCALE GENOMIC DNA]</scope>
    <source>
        <strain evidence="13 14">CBS 613</strain>
    </source>
</reference>
<accession>A0A642UZ67</accession>
<dbReference type="Pfam" id="PF11789">
    <property type="entry name" value="zf-Nse"/>
    <property type="match status" value="1"/>
</dbReference>
<comment type="caution">
    <text evidence="13">The sequence shown here is derived from an EMBL/GenBank/DDBJ whole genome shotgun (WGS) entry which is preliminary data.</text>
</comment>
<evidence type="ECO:0000256" key="11">
    <source>
        <dbReference type="SAM" id="MobiDB-lite"/>
    </source>
</evidence>
<protein>
    <recommendedName>
        <fullName evidence="12">SP-RING-type domain-containing protein</fullName>
    </recommendedName>
</protein>
<dbReference type="RefSeq" id="XP_034014932.1">
    <property type="nucleotide sequence ID" value="XM_034155446.1"/>
</dbReference>
<evidence type="ECO:0000256" key="3">
    <source>
        <dbReference type="ARBA" id="ARBA00008212"/>
    </source>
</evidence>
<evidence type="ECO:0000256" key="2">
    <source>
        <dbReference type="ARBA" id="ARBA00004718"/>
    </source>
</evidence>
<dbReference type="PANTHER" id="PTHR21330:SF1">
    <property type="entry name" value="E3 SUMO-PROTEIN LIGASE NSE2"/>
    <property type="match status" value="1"/>
</dbReference>
<dbReference type="GO" id="GO:0000724">
    <property type="term" value="P:double-strand break repair via homologous recombination"/>
    <property type="evidence" value="ECO:0007669"/>
    <property type="project" value="InterPro"/>
</dbReference>
<evidence type="ECO:0000256" key="5">
    <source>
        <dbReference type="ARBA" id="ARBA00022723"/>
    </source>
</evidence>
<evidence type="ECO:0000256" key="1">
    <source>
        <dbReference type="ARBA" id="ARBA00004123"/>
    </source>
</evidence>